<dbReference type="AlphaFoldDB" id="A0AAX6TC34"/>
<sequence length="219" mass="23096">MGAESCLAVRRWGLPVRGGGGGCDPEDYISLLSSSLLSAATPTPRGEQPPPPGPSALPPCLGASRLWTETSTNCGPATVSQLREGDLDTAHPQVPAANDRKPQCLSSSGLRMLISLPAWPLPRGPKWLLISTLRKLKEEETKKRAASLSAHTPHSPTLEPAYSVAVVCLASPNAGKSGLGAAWEPAVKSTGKEQEKTTRRQELRIAGLVRGLLTLCLVQ</sequence>
<evidence type="ECO:0000313" key="3">
    <source>
        <dbReference type="RefSeq" id="XP_021119907.1"/>
    </source>
</evidence>
<protein>
    <submittedName>
        <fullName evidence="3">Uncharacterized protein LOC110350617 isoform X1</fullName>
    </submittedName>
</protein>
<keyword evidence="2" id="KW-1185">Reference proteome</keyword>
<gene>
    <name evidence="3" type="primary">LOC110350617</name>
</gene>
<reference evidence="3" key="1">
    <citation type="submission" date="2025-08" db="UniProtKB">
        <authorList>
            <consortium name="RefSeq"/>
        </authorList>
    </citation>
    <scope>IDENTIFICATION</scope>
</reference>
<dbReference type="RefSeq" id="XP_021119907.1">
    <property type="nucleotide sequence ID" value="XM_021264248.1"/>
</dbReference>
<dbReference type="Proteomes" id="UP000694906">
    <property type="component" value="Unplaced"/>
</dbReference>
<evidence type="ECO:0000313" key="2">
    <source>
        <dbReference type="Proteomes" id="UP000694906"/>
    </source>
</evidence>
<evidence type="ECO:0000256" key="1">
    <source>
        <dbReference type="SAM" id="MobiDB-lite"/>
    </source>
</evidence>
<feature type="compositionally biased region" description="Pro residues" evidence="1">
    <location>
        <begin position="47"/>
        <end position="57"/>
    </location>
</feature>
<name>A0AAX6TC34_HETGA</name>
<proteinExistence type="predicted"/>
<dbReference type="GeneID" id="110350617"/>
<accession>A0AAX6TC34</accession>
<organism evidence="2 3">
    <name type="scientific">Heterocephalus glaber</name>
    <name type="common">Naked mole rat</name>
    <dbReference type="NCBI Taxonomy" id="10181"/>
    <lineage>
        <taxon>Eukaryota</taxon>
        <taxon>Metazoa</taxon>
        <taxon>Chordata</taxon>
        <taxon>Craniata</taxon>
        <taxon>Vertebrata</taxon>
        <taxon>Euteleostomi</taxon>
        <taxon>Mammalia</taxon>
        <taxon>Eutheria</taxon>
        <taxon>Euarchontoglires</taxon>
        <taxon>Glires</taxon>
        <taxon>Rodentia</taxon>
        <taxon>Hystricomorpha</taxon>
        <taxon>Bathyergidae</taxon>
        <taxon>Heterocephalus</taxon>
    </lineage>
</organism>
<feature type="region of interest" description="Disordered" evidence="1">
    <location>
        <begin position="39"/>
        <end position="59"/>
    </location>
</feature>